<dbReference type="GO" id="GO:0016747">
    <property type="term" value="F:acyltransferase activity, transferring groups other than amino-acyl groups"/>
    <property type="evidence" value="ECO:0007669"/>
    <property type="project" value="InterPro"/>
</dbReference>
<evidence type="ECO:0000313" key="3">
    <source>
        <dbReference type="Proteomes" id="UP001243844"/>
    </source>
</evidence>
<reference evidence="2" key="1">
    <citation type="submission" date="2023-08" db="EMBL/GenBank/DDBJ databases">
        <title>Emergence of clinically-relevant ST2 carbapenem-resistant Acinetobacter baumannii strains in hospital sewages in Zhejiang, East of China.</title>
        <authorList>
            <person name="Kaichao C."/>
            <person name="Zhang R."/>
        </authorList>
    </citation>
    <scope>NUCLEOTIDE SEQUENCE</scope>
    <source>
        <strain evidence="2">M-RB-37</strain>
    </source>
</reference>
<dbReference type="CDD" id="cd04301">
    <property type="entry name" value="NAT_SF"/>
    <property type="match status" value="1"/>
</dbReference>
<organism evidence="2 3">
    <name type="scientific">Acinetobacter rudis</name>
    <dbReference type="NCBI Taxonomy" id="632955"/>
    <lineage>
        <taxon>Bacteria</taxon>
        <taxon>Pseudomonadati</taxon>
        <taxon>Pseudomonadota</taxon>
        <taxon>Gammaproteobacteria</taxon>
        <taxon>Moraxellales</taxon>
        <taxon>Moraxellaceae</taxon>
        <taxon>Acinetobacter</taxon>
    </lineage>
</organism>
<gene>
    <name evidence="2" type="ORF">RFH47_06295</name>
</gene>
<feature type="domain" description="N-acetyltransferase" evidence="1">
    <location>
        <begin position="1"/>
        <end position="149"/>
    </location>
</feature>
<proteinExistence type="predicted"/>
<dbReference type="SUPFAM" id="SSF55729">
    <property type="entry name" value="Acyl-CoA N-acyltransferases (Nat)"/>
    <property type="match status" value="1"/>
</dbReference>
<dbReference type="RefSeq" id="WP_308974631.1">
    <property type="nucleotide sequence ID" value="NZ_JAVIDL010000009.1"/>
</dbReference>
<evidence type="ECO:0000259" key="1">
    <source>
        <dbReference type="PROSITE" id="PS51186"/>
    </source>
</evidence>
<dbReference type="InterPro" id="IPR000182">
    <property type="entry name" value="GNAT_dom"/>
</dbReference>
<dbReference type="EMBL" id="JAVIDL010000009">
    <property type="protein sequence ID" value="MDQ8935332.1"/>
    <property type="molecule type" value="Genomic_DNA"/>
</dbReference>
<protein>
    <submittedName>
        <fullName evidence="2">GNAT family N-acetyltransferase</fullName>
    </submittedName>
</protein>
<dbReference type="PROSITE" id="PS51186">
    <property type="entry name" value="GNAT"/>
    <property type="match status" value="1"/>
</dbReference>
<comment type="caution">
    <text evidence="2">The sequence shown here is derived from an EMBL/GenBank/DDBJ whole genome shotgun (WGS) entry which is preliminary data.</text>
</comment>
<sequence length="152" mass="17458">MEIVKLADFPQYLSQAAVWFAQKWQMPVEVYQDSIQQSIAQKNGVPQWYIVIDAMQNIVAGCGVIDNDFHERTDLTPNLCALFVEDKYRGKSIATQLLDCAREDVATMNIDKLYLVTDHETFYEKCGWQFLTMVQEDGGELIRMYVADTQST</sequence>
<dbReference type="Gene3D" id="3.40.630.30">
    <property type="match status" value="1"/>
</dbReference>
<evidence type="ECO:0000313" key="2">
    <source>
        <dbReference type="EMBL" id="MDQ8935332.1"/>
    </source>
</evidence>
<dbReference type="InterPro" id="IPR016181">
    <property type="entry name" value="Acyl_CoA_acyltransferase"/>
</dbReference>
<dbReference type="Proteomes" id="UP001243844">
    <property type="component" value="Unassembled WGS sequence"/>
</dbReference>
<accession>A0AAW8J7A6</accession>
<dbReference type="Pfam" id="PF13508">
    <property type="entry name" value="Acetyltransf_7"/>
    <property type="match status" value="1"/>
</dbReference>
<name>A0AAW8J7A6_9GAMM</name>
<dbReference type="AlphaFoldDB" id="A0AAW8J7A6"/>